<evidence type="ECO:0000313" key="8">
    <source>
        <dbReference type="Proteomes" id="UP000289555"/>
    </source>
</evidence>
<evidence type="ECO:0000256" key="4">
    <source>
        <dbReference type="ARBA" id="ARBA00023136"/>
    </source>
</evidence>
<feature type="transmembrane region" description="Helical" evidence="5">
    <location>
        <begin position="15"/>
        <end position="34"/>
    </location>
</feature>
<feature type="domain" description="SLC26A/SulP transporter" evidence="6">
    <location>
        <begin position="2"/>
        <end position="74"/>
    </location>
</feature>
<evidence type="ECO:0000256" key="2">
    <source>
        <dbReference type="ARBA" id="ARBA00022692"/>
    </source>
</evidence>
<sequence length="74" mass="7605">MALGLSRLGSLIQYIPYPVILGFTAGIGVVIALLQLPDFLGLAGVELGDSTLNNLMLIGRALPSISPAEISVGL</sequence>
<evidence type="ECO:0000256" key="5">
    <source>
        <dbReference type="SAM" id="Phobius"/>
    </source>
</evidence>
<dbReference type="InterPro" id="IPR011547">
    <property type="entry name" value="SLC26A/SulP_dom"/>
</dbReference>
<dbReference type="Pfam" id="PF00916">
    <property type="entry name" value="Sulfate_transp"/>
    <property type="match status" value="1"/>
</dbReference>
<proteinExistence type="predicted"/>
<evidence type="ECO:0000256" key="3">
    <source>
        <dbReference type="ARBA" id="ARBA00022989"/>
    </source>
</evidence>
<comment type="subcellular location">
    <subcellularLocation>
        <location evidence="1">Membrane</location>
        <topology evidence="1">Multi-pass membrane protein</topology>
    </subcellularLocation>
</comment>
<organism evidence="7 8">
    <name type="scientific">Vreelandella olivaria</name>
    <dbReference type="NCBI Taxonomy" id="390919"/>
    <lineage>
        <taxon>Bacteria</taxon>
        <taxon>Pseudomonadati</taxon>
        <taxon>Pseudomonadota</taxon>
        <taxon>Gammaproteobacteria</taxon>
        <taxon>Oceanospirillales</taxon>
        <taxon>Halomonadaceae</taxon>
        <taxon>Vreelandella</taxon>
    </lineage>
</organism>
<reference evidence="8" key="1">
    <citation type="journal article" date="2019" name="Microbiol. Resour. Announc.">
        <title>Complete Genome Sequence of Halomonas olivaria, a Moderately Halophilic Bacterium Isolated from Olive Processing Effluents, Obtained by Nanopore Sequencing.</title>
        <authorList>
            <person name="Nagata S."/>
            <person name="Ii K.M."/>
            <person name="Tsukimi T."/>
            <person name="Miura M.C."/>
            <person name="Galipon J."/>
            <person name="Arakawa K."/>
        </authorList>
    </citation>
    <scope>NUCLEOTIDE SEQUENCE [LARGE SCALE GENOMIC DNA]</scope>
    <source>
        <strain evidence="8">TYRC17</strain>
    </source>
</reference>
<keyword evidence="2 5" id="KW-0812">Transmembrane</keyword>
<keyword evidence="8" id="KW-1185">Reference proteome</keyword>
<dbReference type="Proteomes" id="UP000289555">
    <property type="component" value="Chromosome"/>
</dbReference>
<accession>A0ABM7GQF2</accession>
<name>A0ABM7GQF2_9GAMM</name>
<dbReference type="EMBL" id="AP019416">
    <property type="protein sequence ID" value="BBI52883.1"/>
    <property type="molecule type" value="Genomic_DNA"/>
</dbReference>
<keyword evidence="4 5" id="KW-0472">Membrane</keyword>
<protein>
    <recommendedName>
        <fullName evidence="6">SLC26A/SulP transporter domain-containing protein</fullName>
    </recommendedName>
</protein>
<evidence type="ECO:0000313" key="7">
    <source>
        <dbReference type="EMBL" id="BBI52883.1"/>
    </source>
</evidence>
<evidence type="ECO:0000256" key="1">
    <source>
        <dbReference type="ARBA" id="ARBA00004141"/>
    </source>
</evidence>
<gene>
    <name evidence="7" type="ORF">HORIV_53040</name>
</gene>
<evidence type="ECO:0000259" key="6">
    <source>
        <dbReference type="Pfam" id="PF00916"/>
    </source>
</evidence>
<keyword evidence="3 5" id="KW-1133">Transmembrane helix</keyword>